<name>A0AAX4P7I8_9CHLO</name>
<keyword evidence="3" id="KW-1185">Reference proteome</keyword>
<dbReference type="EMBL" id="CP151505">
    <property type="protein sequence ID" value="WZN62287.1"/>
    <property type="molecule type" value="Genomic_DNA"/>
</dbReference>
<protein>
    <submittedName>
        <fullName evidence="2">Alpha/beta-hydrolase</fullName>
    </submittedName>
</protein>
<sequence>MGLWSAMIERVASLLAYFPPKPPSYRLERDTGNRLVCRGGFITTEMERCRVVELDTPRRRGGGGGEKIVAIHVPYSGGKARMTLLHSHGNAVDLGIMQSMYCHLSETLGVNVLGYDYSGYGWSTGKPSIRNTLADVRACYNYLVDELKVRPKDVVLYGQSVGSGPTCELAAKLGDDLGGVILHSPLASGVRVLKPSVEKWPVWCDIYPNHEHVKKIRAPTLVMHGTADEVIHISNAYLLHSSCLNPVAPLWMEGYNHQNLEFAPEYLERLQLYFHDLTRDRR</sequence>
<dbReference type="Gene3D" id="3.40.50.1820">
    <property type="entry name" value="alpha/beta hydrolase"/>
    <property type="match status" value="1"/>
</dbReference>
<feature type="domain" description="AB hydrolase-1" evidence="1">
    <location>
        <begin position="102"/>
        <end position="188"/>
    </location>
</feature>
<reference evidence="2 3" key="1">
    <citation type="submission" date="2024-03" db="EMBL/GenBank/DDBJ databases">
        <title>Complete genome sequence of the green alga Chloropicon roscoffensis RCC1871.</title>
        <authorList>
            <person name="Lemieux C."/>
            <person name="Pombert J.-F."/>
            <person name="Otis C."/>
            <person name="Turmel M."/>
        </authorList>
    </citation>
    <scope>NUCLEOTIDE SEQUENCE [LARGE SCALE GENOMIC DNA]</scope>
    <source>
        <strain evidence="2 3">RCC1871</strain>
    </source>
</reference>
<dbReference type="AlphaFoldDB" id="A0AAX4P7I8"/>
<evidence type="ECO:0000259" key="1">
    <source>
        <dbReference type="Pfam" id="PF00561"/>
    </source>
</evidence>
<gene>
    <name evidence="2" type="ORF">HKI87_05g38230</name>
</gene>
<dbReference type="PANTHER" id="PTHR12277">
    <property type="entry name" value="ALPHA/BETA HYDROLASE DOMAIN-CONTAINING PROTEIN"/>
    <property type="match status" value="1"/>
</dbReference>
<evidence type="ECO:0000313" key="3">
    <source>
        <dbReference type="Proteomes" id="UP001472866"/>
    </source>
</evidence>
<dbReference type="SUPFAM" id="SSF53474">
    <property type="entry name" value="alpha/beta-Hydrolases"/>
    <property type="match status" value="1"/>
</dbReference>
<dbReference type="Proteomes" id="UP001472866">
    <property type="component" value="Chromosome 05"/>
</dbReference>
<organism evidence="2 3">
    <name type="scientific">Chloropicon roscoffensis</name>
    <dbReference type="NCBI Taxonomy" id="1461544"/>
    <lineage>
        <taxon>Eukaryota</taxon>
        <taxon>Viridiplantae</taxon>
        <taxon>Chlorophyta</taxon>
        <taxon>Chloropicophyceae</taxon>
        <taxon>Chloropicales</taxon>
        <taxon>Chloropicaceae</taxon>
        <taxon>Chloropicon</taxon>
    </lineage>
</organism>
<dbReference type="PANTHER" id="PTHR12277:SF81">
    <property type="entry name" value="PROTEIN ABHD13"/>
    <property type="match status" value="1"/>
</dbReference>
<proteinExistence type="predicted"/>
<dbReference type="InterPro" id="IPR000073">
    <property type="entry name" value="AB_hydrolase_1"/>
</dbReference>
<accession>A0AAX4P7I8</accession>
<dbReference type="Pfam" id="PF00561">
    <property type="entry name" value="Abhydrolase_1"/>
    <property type="match status" value="1"/>
</dbReference>
<dbReference type="InterPro" id="IPR029058">
    <property type="entry name" value="AB_hydrolase_fold"/>
</dbReference>
<evidence type="ECO:0000313" key="2">
    <source>
        <dbReference type="EMBL" id="WZN62287.1"/>
    </source>
</evidence>